<comment type="caution">
    <text evidence="2">The sequence shown here is derived from an EMBL/GenBank/DDBJ whole genome shotgun (WGS) entry which is preliminary data.</text>
</comment>
<feature type="signal peptide" evidence="1">
    <location>
        <begin position="1"/>
        <end position="20"/>
    </location>
</feature>
<dbReference type="AlphaFoldDB" id="A0A5C6FIT5"/>
<evidence type="ECO:0000256" key="1">
    <source>
        <dbReference type="SAM" id="SignalP"/>
    </source>
</evidence>
<proteinExistence type="predicted"/>
<dbReference type="Proteomes" id="UP000318288">
    <property type="component" value="Unassembled WGS sequence"/>
</dbReference>
<organism evidence="2 3">
    <name type="scientific">Rubripirellula tenax</name>
    <dbReference type="NCBI Taxonomy" id="2528015"/>
    <lineage>
        <taxon>Bacteria</taxon>
        <taxon>Pseudomonadati</taxon>
        <taxon>Planctomycetota</taxon>
        <taxon>Planctomycetia</taxon>
        <taxon>Pirellulales</taxon>
        <taxon>Pirellulaceae</taxon>
        <taxon>Rubripirellula</taxon>
    </lineage>
</organism>
<name>A0A5C6FIT5_9BACT</name>
<gene>
    <name evidence="2" type="ORF">Poly51_02700</name>
</gene>
<sequence length="250" mass="27639" precursor="true">MNRFATCVVFSFLLFSLPLATGDDPVSAPVAEADMPGKTVEKPDSAPKFDWRPMTGKWVSSQFGGDGSLEIKPDAKSGDSVKLGVGDPLSGVRWEGDAPKESFEIEVEARRTDGFDFFCGLTFPVGEKNVTYVLGGWGGGVVGISSIDGLDASENSQTYYQTFENGTWYKVRARVDPYQIQTWVDDKLSIEQPREGHSFGLRYEMEVCMPIGIAAYMCDVEYRKPRIRSLTETELAEAKLAAEKRKAEDE</sequence>
<reference evidence="2 3" key="1">
    <citation type="submission" date="2019-02" db="EMBL/GenBank/DDBJ databases">
        <title>Deep-cultivation of Planctomycetes and their phenomic and genomic characterization uncovers novel biology.</title>
        <authorList>
            <person name="Wiegand S."/>
            <person name="Jogler M."/>
            <person name="Boedeker C."/>
            <person name="Pinto D."/>
            <person name="Vollmers J."/>
            <person name="Rivas-Marin E."/>
            <person name="Kohn T."/>
            <person name="Peeters S.H."/>
            <person name="Heuer A."/>
            <person name="Rast P."/>
            <person name="Oberbeckmann S."/>
            <person name="Bunk B."/>
            <person name="Jeske O."/>
            <person name="Meyerdierks A."/>
            <person name="Storesund J.E."/>
            <person name="Kallscheuer N."/>
            <person name="Luecker S."/>
            <person name="Lage O.M."/>
            <person name="Pohl T."/>
            <person name="Merkel B.J."/>
            <person name="Hornburger P."/>
            <person name="Mueller R.-W."/>
            <person name="Bruemmer F."/>
            <person name="Labrenz M."/>
            <person name="Spormann A.M."/>
            <person name="Op Den Camp H."/>
            <person name="Overmann J."/>
            <person name="Amann R."/>
            <person name="Jetten M.S.M."/>
            <person name="Mascher T."/>
            <person name="Medema M.H."/>
            <person name="Devos D.P."/>
            <person name="Kaster A.-K."/>
            <person name="Ovreas L."/>
            <person name="Rohde M."/>
            <person name="Galperin M.Y."/>
            <person name="Jogler C."/>
        </authorList>
    </citation>
    <scope>NUCLEOTIDE SEQUENCE [LARGE SCALE GENOMIC DNA]</scope>
    <source>
        <strain evidence="2 3">Poly51</strain>
    </source>
</reference>
<evidence type="ECO:0000313" key="3">
    <source>
        <dbReference type="Proteomes" id="UP000318288"/>
    </source>
</evidence>
<evidence type="ECO:0000313" key="2">
    <source>
        <dbReference type="EMBL" id="TWU59997.1"/>
    </source>
</evidence>
<feature type="chain" id="PRO_5022722170" description="3-keto-disaccharide hydrolase domain-containing protein" evidence="1">
    <location>
        <begin position="21"/>
        <end position="250"/>
    </location>
</feature>
<dbReference type="RefSeq" id="WP_146453547.1">
    <property type="nucleotide sequence ID" value="NZ_SJPW01000001.1"/>
</dbReference>
<accession>A0A5C6FIT5</accession>
<keyword evidence="1" id="KW-0732">Signal</keyword>
<dbReference type="OrthoDB" id="282033at2"/>
<dbReference type="Gene3D" id="2.60.120.560">
    <property type="entry name" value="Exo-inulinase, domain 1"/>
    <property type="match status" value="1"/>
</dbReference>
<protein>
    <recommendedName>
        <fullName evidence="4">3-keto-disaccharide hydrolase domain-containing protein</fullName>
    </recommendedName>
</protein>
<evidence type="ECO:0008006" key="4">
    <source>
        <dbReference type="Google" id="ProtNLM"/>
    </source>
</evidence>
<keyword evidence="3" id="KW-1185">Reference proteome</keyword>
<dbReference type="EMBL" id="SJPW01000001">
    <property type="protein sequence ID" value="TWU59997.1"/>
    <property type="molecule type" value="Genomic_DNA"/>
</dbReference>